<proteinExistence type="predicted"/>
<keyword evidence="2" id="KW-1185">Reference proteome</keyword>
<evidence type="ECO:0000313" key="1">
    <source>
        <dbReference type="EMBL" id="QDQ73045.1"/>
    </source>
</evidence>
<dbReference type="RefSeq" id="WP_143878558.1">
    <property type="nucleotide sequence ID" value="NZ_BAABLZ010000002.1"/>
</dbReference>
<reference evidence="1 2" key="1">
    <citation type="submission" date="2019-07" db="EMBL/GenBank/DDBJ databases">
        <title>Lysobacter weifangensis sp. nov., isolated from bensulfuron-methyl contaminated farmland soil.</title>
        <authorList>
            <person name="Zhao H."/>
        </authorList>
    </citation>
    <scope>NUCLEOTIDE SEQUENCE [LARGE SCALE GENOMIC DNA]</scope>
    <source>
        <strain evidence="1 2">CC-Bw-6</strain>
    </source>
</reference>
<organism evidence="1 2">
    <name type="scientific">Pseudoluteimonas lycopersici</name>
    <dbReference type="NCBI Taxonomy" id="1324796"/>
    <lineage>
        <taxon>Bacteria</taxon>
        <taxon>Pseudomonadati</taxon>
        <taxon>Pseudomonadota</taxon>
        <taxon>Gammaproteobacteria</taxon>
        <taxon>Lysobacterales</taxon>
        <taxon>Lysobacteraceae</taxon>
        <taxon>Pseudoluteimonas</taxon>
    </lineage>
</organism>
<gene>
    <name evidence="1" type="ORF">FNZ56_03750</name>
</gene>
<accession>A0A516V3F3</accession>
<protein>
    <submittedName>
        <fullName evidence="1">Uncharacterized protein</fullName>
    </submittedName>
</protein>
<dbReference type="Proteomes" id="UP000315891">
    <property type="component" value="Chromosome"/>
</dbReference>
<dbReference type="OrthoDB" id="6025219at2"/>
<dbReference type="AlphaFoldDB" id="A0A516V3F3"/>
<sequence length="80" mass="9487">MDKERRRDDPGERAKLRAELNEEQRIALSDLERFGWELKFIRHPMFQDIVPVIFDPDRKSFAVIRADGTLDENPGFEIRS</sequence>
<name>A0A516V3F3_9GAMM</name>
<dbReference type="EMBL" id="CP041742">
    <property type="protein sequence ID" value="QDQ73045.1"/>
    <property type="molecule type" value="Genomic_DNA"/>
</dbReference>
<evidence type="ECO:0000313" key="2">
    <source>
        <dbReference type="Proteomes" id="UP000315891"/>
    </source>
</evidence>